<reference evidence="8 9" key="1">
    <citation type="journal article" date="2011" name="Science">
        <title>The ecoresponsive genome of Daphnia pulex.</title>
        <authorList>
            <person name="Colbourne J.K."/>
            <person name="Pfrender M.E."/>
            <person name="Gilbert D."/>
            <person name="Thomas W.K."/>
            <person name="Tucker A."/>
            <person name="Oakley T.H."/>
            <person name="Tokishita S."/>
            <person name="Aerts A."/>
            <person name="Arnold G.J."/>
            <person name="Basu M.K."/>
            <person name="Bauer D.J."/>
            <person name="Caceres C.E."/>
            <person name="Carmel L."/>
            <person name="Casola C."/>
            <person name="Choi J.H."/>
            <person name="Detter J.C."/>
            <person name="Dong Q."/>
            <person name="Dusheyko S."/>
            <person name="Eads B.D."/>
            <person name="Frohlich T."/>
            <person name="Geiler-Samerotte K.A."/>
            <person name="Gerlach D."/>
            <person name="Hatcher P."/>
            <person name="Jogdeo S."/>
            <person name="Krijgsveld J."/>
            <person name="Kriventseva E.V."/>
            <person name="Kultz D."/>
            <person name="Laforsch C."/>
            <person name="Lindquist E."/>
            <person name="Lopez J."/>
            <person name="Manak J.R."/>
            <person name="Muller J."/>
            <person name="Pangilinan J."/>
            <person name="Patwardhan R.P."/>
            <person name="Pitluck S."/>
            <person name="Pritham E.J."/>
            <person name="Rechtsteiner A."/>
            <person name="Rho M."/>
            <person name="Rogozin I.B."/>
            <person name="Sakarya O."/>
            <person name="Salamov A."/>
            <person name="Schaack S."/>
            <person name="Shapiro H."/>
            <person name="Shiga Y."/>
            <person name="Skalitzky C."/>
            <person name="Smith Z."/>
            <person name="Souvorov A."/>
            <person name="Sung W."/>
            <person name="Tang Z."/>
            <person name="Tsuchiya D."/>
            <person name="Tu H."/>
            <person name="Vos H."/>
            <person name="Wang M."/>
            <person name="Wolf Y.I."/>
            <person name="Yamagata H."/>
            <person name="Yamada T."/>
            <person name="Ye Y."/>
            <person name="Shaw J.R."/>
            <person name="Andrews J."/>
            <person name="Crease T.J."/>
            <person name="Tang H."/>
            <person name="Lucas S.M."/>
            <person name="Robertson H.M."/>
            <person name="Bork P."/>
            <person name="Koonin E.V."/>
            <person name="Zdobnov E.M."/>
            <person name="Grigoriev I.V."/>
            <person name="Lynch M."/>
            <person name="Boore J.L."/>
        </authorList>
    </citation>
    <scope>NUCLEOTIDE SEQUENCE [LARGE SCALE GENOMIC DNA]</scope>
</reference>
<dbReference type="GO" id="GO:0005737">
    <property type="term" value="C:cytoplasm"/>
    <property type="evidence" value="ECO:0007669"/>
    <property type="project" value="UniProtKB-SubCell"/>
</dbReference>
<evidence type="ECO:0000256" key="5">
    <source>
        <dbReference type="PROSITE-ProRule" id="PRU00339"/>
    </source>
</evidence>
<keyword evidence="2" id="KW-0963">Cytoplasm</keyword>
<feature type="region of interest" description="Disordered" evidence="6">
    <location>
        <begin position="196"/>
        <end position="244"/>
    </location>
</feature>
<dbReference type="OMA" id="QPQWAKG"/>
<keyword evidence="7" id="KW-1133">Transmembrane helix</keyword>
<dbReference type="PANTHER" id="PTHR22904">
    <property type="entry name" value="TPR REPEAT CONTAINING PROTEIN"/>
    <property type="match status" value="1"/>
</dbReference>
<dbReference type="FunFam" id="1.25.40.10:FF:000020">
    <property type="entry name" value="Stress-induced phosphoprotein 1"/>
    <property type="match status" value="1"/>
</dbReference>
<dbReference type="OrthoDB" id="2423701at2759"/>
<dbReference type="GO" id="GO:0051879">
    <property type="term" value="F:Hsp90 protein binding"/>
    <property type="evidence" value="ECO:0000318"/>
    <property type="project" value="GO_Central"/>
</dbReference>
<evidence type="ECO:0000256" key="3">
    <source>
        <dbReference type="ARBA" id="ARBA00022737"/>
    </source>
</evidence>
<feature type="transmembrane region" description="Helical" evidence="7">
    <location>
        <begin position="163"/>
        <end position="183"/>
    </location>
</feature>
<dbReference type="Pfam" id="PF13414">
    <property type="entry name" value="TPR_11"/>
    <property type="match status" value="1"/>
</dbReference>
<evidence type="ECO:0000256" key="4">
    <source>
        <dbReference type="ARBA" id="ARBA00022803"/>
    </source>
</evidence>
<dbReference type="PROSITE" id="PS50005">
    <property type="entry name" value="TPR"/>
    <property type="match status" value="1"/>
</dbReference>
<sequence>MNVDELREKGNACVKEGKHEEAVLHYSAAIQSDPNNHALYSNRSLAFLKIQQYFLAYKDAIRTIDLKPEWAKGYFRKAEVEMATFHFEKALTSYSMAFHLQKDDRSLIDSMRKAGRELKKDQRAEKQIPWVGAGIGIIVGVVIVLADYLIVDKPVLVHPILKVLMTIAISFIGFGFCKLYRYYVKNQRDSLLQPPFDLSGENDSLDNNSHEEPSDGGATRLPETTQKKFTKAQARHRYRKGKAN</sequence>
<gene>
    <name evidence="8" type="ORF">DAPPUDRAFT_299674</name>
</gene>
<dbReference type="SUPFAM" id="SSF48452">
    <property type="entry name" value="TPR-like"/>
    <property type="match status" value="1"/>
</dbReference>
<feature type="repeat" description="TPR" evidence="5">
    <location>
        <begin position="3"/>
        <end position="36"/>
    </location>
</feature>
<keyword evidence="4 5" id="KW-0802">TPR repeat</keyword>
<organism evidence="8 9">
    <name type="scientific">Daphnia pulex</name>
    <name type="common">Water flea</name>
    <dbReference type="NCBI Taxonomy" id="6669"/>
    <lineage>
        <taxon>Eukaryota</taxon>
        <taxon>Metazoa</taxon>
        <taxon>Ecdysozoa</taxon>
        <taxon>Arthropoda</taxon>
        <taxon>Crustacea</taxon>
        <taxon>Branchiopoda</taxon>
        <taxon>Diplostraca</taxon>
        <taxon>Cladocera</taxon>
        <taxon>Anomopoda</taxon>
        <taxon>Daphniidae</taxon>
        <taxon>Daphnia</taxon>
    </lineage>
</organism>
<dbReference type="AlphaFoldDB" id="E9HCE7"/>
<dbReference type="SMART" id="SM00028">
    <property type="entry name" value="TPR"/>
    <property type="match status" value="3"/>
</dbReference>
<dbReference type="InParanoid" id="E9HCE7"/>
<dbReference type="STRING" id="6669.E9HCE7"/>
<dbReference type="EMBL" id="GL732619">
    <property type="protein sequence ID" value="EFX70621.1"/>
    <property type="molecule type" value="Genomic_DNA"/>
</dbReference>
<dbReference type="Proteomes" id="UP000000305">
    <property type="component" value="Unassembled WGS sequence"/>
</dbReference>
<keyword evidence="3" id="KW-0677">Repeat</keyword>
<dbReference type="InterPro" id="IPR011990">
    <property type="entry name" value="TPR-like_helical_dom_sf"/>
</dbReference>
<keyword evidence="7" id="KW-0812">Transmembrane</keyword>
<accession>E9HCE7</accession>
<feature type="transmembrane region" description="Helical" evidence="7">
    <location>
        <begin position="128"/>
        <end position="151"/>
    </location>
</feature>
<keyword evidence="9" id="KW-1185">Reference proteome</keyword>
<keyword evidence="7" id="KW-0472">Membrane</keyword>
<evidence type="ECO:0000256" key="7">
    <source>
        <dbReference type="SAM" id="Phobius"/>
    </source>
</evidence>
<protein>
    <submittedName>
        <fullName evidence="8">Hsp70/Hsp90 organizing protein-like protein</fullName>
    </submittedName>
</protein>
<evidence type="ECO:0000256" key="2">
    <source>
        <dbReference type="ARBA" id="ARBA00022490"/>
    </source>
</evidence>
<dbReference type="PhylomeDB" id="E9HCE7"/>
<dbReference type="Gene3D" id="1.25.40.10">
    <property type="entry name" value="Tetratricopeptide repeat domain"/>
    <property type="match status" value="1"/>
</dbReference>
<evidence type="ECO:0000256" key="1">
    <source>
        <dbReference type="ARBA" id="ARBA00004496"/>
    </source>
</evidence>
<dbReference type="InterPro" id="IPR019734">
    <property type="entry name" value="TPR_rpt"/>
</dbReference>
<evidence type="ECO:0000313" key="9">
    <source>
        <dbReference type="Proteomes" id="UP000000305"/>
    </source>
</evidence>
<dbReference type="KEGG" id="dpx:DAPPUDRAFT_299674"/>
<name>E9HCE7_DAPPU</name>
<feature type="compositionally biased region" description="Basic residues" evidence="6">
    <location>
        <begin position="228"/>
        <end position="244"/>
    </location>
</feature>
<evidence type="ECO:0000313" key="8">
    <source>
        <dbReference type="EMBL" id="EFX70621.1"/>
    </source>
</evidence>
<evidence type="ECO:0000256" key="6">
    <source>
        <dbReference type="SAM" id="MobiDB-lite"/>
    </source>
</evidence>
<dbReference type="eggNOG" id="KOG0548">
    <property type="taxonomic scope" value="Eukaryota"/>
</dbReference>
<dbReference type="HOGENOM" id="CLU_100724_0_0_1"/>
<comment type="subcellular location">
    <subcellularLocation>
        <location evidence="1">Cytoplasm</location>
    </subcellularLocation>
</comment>
<dbReference type="PANTHER" id="PTHR22904:SF532">
    <property type="entry name" value="HEAT SHOCK PROTEIN STI1-LIKE PROTEIN"/>
    <property type="match status" value="1"/>
</dbReference>
<proteinExistence type="predicted"/>